<reference evidence="2 3" key="1">
    <citation type="submission" date="2021-01" db="EMBL/GenBank/DDBJ databases">
        <title>Whole genome shotgun sequence of Asanoa iriomotensis NBRC 100142.</title>
        <authorList>
            <person name="Komaki H."/>
            <person name="Tamura T."/>
        </authorList>
    </citation>
    <scope>NUCLEOTIDE SEQUENCE [LARGE SCALE GENOMIC DNA]</scope>
    <source>
        <strain evidence="2 3">NBRC 100142</strain>
    </source>
</reference>
<protein>
    <submittedName>
        <fullName evidence="2">Phosphotransferase</fullName>
    </submittedName>
</protein>
<proteinExistence type="predicted"/>
<organism evidence="2 3">
    <name type="scientific">Asanoa iriomotensis</name>
    <dbReference type="NCBI Taxonomy" id="234613"/>
    <lineage>
        <taxon>Bacteria</taxon>
        <taxon>Bacillati</taxon>
        <taxon>Actinomycetota</taxon>
        <taxon>Actinomycetes</taxon>
        <taxon>Micromonosporales</taxon>
        <taxon>Micromonosporaceae</taxon>
        <taxon>Asanoa</taxon>
    </lineage>
</organism>
<sequence>MREVSSESTIDGNDWHDPVWRAGAEAWIVERVGSPVTGPIDQTRVRPWSVSLRVPTAQGVYWFKANTFGCRYEAALASALSGWAPSAVLVPVAVDAERGWLLTADAGPILRESSPTLSAWEGLLESYADLQRSLSARADEMVALGVPDQRPAALPGLLTSLLDDPAVRADLGESRLAAVGAVAPEFASWCAELAADGLAASLQHDDLHDGNVFAGGRFFDWGDASVAHPFGTLLVTLSSAGYAFDLKPGAPELLRLRDAYLSGWPGDPAALRRSATLACRVTRVSRALSWRRALHRSALPLDDDIRTAPAEWLAELTEPDVV</sequence>
<comment type="caution">
    <text evidence="2">The sequence shown here is derived from an EMBL/GenBank/DDBJ whole genome shotgun (WGS) entry which is preliminary data.</text>
</comment>
<evidence type="ECO:0000313" key="2">
    <source>
        <dbReference type="EMBL" id="GIF56498.1"/>
    </source>
</evidence>
<dbReference type="InterPro" id="IPR002575">
    <property type="entry name" value="Aminoglycoside_PTrfase"/>
</dbReference>
<dbReference type="Pfam" id="PF01636">
    <property type="entry name" value="APH"/>
    <property type="match status" value="1"/>
</dbReference>
<evidence type="ECO:0000259" key="1">
    <source>
        <dbReference type="Pfam" id="PF01636"/>
    </source>
</evidence>
<dbReference type="Proteomes" id="UP000624325">
    <property type="component" value="Unassembled WGS sequence"/>
</dbReference>
<dbReference type="EMBL" id="BONC01000015">
    <property type="protein sequence ID" value="GIF56498.1"/>
    <property type="molecule type" value="Genomic_DNA"/>
</dbReference>
<keyword evidence="3" id="KW-1185">Reference proteome</keyword>
<feature type="domain" description="Aminoglycoside phosphotransferase" evidence="1">
    <location>
        <begin position="73"/>
        <end position="265"/>
    </location>
</feature>
<gene>
    <name evidence="2" type="ORF">Air01nite_25930</name>
</gene>
<accession>A0ABQ4C142</accession>
<name>A0ABQ4C142_9ACTN</name>
<dbReference type="SUPFAM" id="SSF56112">
    <property type="entry name" value="Protein kinase-like (PK-like)"/>
    <property type="match status" value="1"/>
</dbReference>
<dbReference type="InterPro" id="IPR011009">
    <property type="entry name" value="Kinase-like_dom_sf"/>
</dbReference>
<evidence type="ECO:0000313" key="3">
    <source>
        <dbReference type="Proteomes" id="UP000624325"/>
    </source>
</evidence>
<dbReference type="RefSeq" id="WP_239090681.1">
    <property type="nucleotide sequence ID" value="NZ_BAAALU010000028.1"/>
</dbReference>